<reference evidence="2" key="1">
    <citation type="journal article" date="2019" name="Sci. Rep.">
        <title>Draft genome of Tanacetum cinerariifolium, the natural source of mosquito coil.</title>
        <authorList>
            <person name="Yamashiro T."/>
            <person name="Shiraishi A."/>
            <person name="Satake H."/>
            <person name="Nakayama K."/>
        </authorList>
    </citation>
    <scope>NUCLEOTIDE SEQUENCE</scope>
</reference>
<evidence type="ECO:0008006" key="3">
    <source>
        <dbReference type="Google" id="ProtNLM"/>
    </source>
</evidence>
<sequence length="248" mass="28165">MSQPPNEPGCFTHLLKLQPTTILIFSEPIESVYLRFTKLKFFLATVSSFWNANVTRTSLSITIGVSSLRLSKFCESKKYSTTIVSTTTFSQQPSQTQFKVPQGKDLRDKRRKKNNSLSIWTRTIMMTCQDEEILPVGIETKKCCLPRLGSSTRKQRASKKQQSVDTSSAGGSTKGSQSESVSSLVSQDYRRKCDAAETTYEAKRDKELAMMQYRELEFLMLDHSMLPPEKRAIIEKKQAEIMKKHPNA</sequence>
<proteinExistence type="predicted"/>
<gene>
    <name evidence="2" type="ORF">Tci_034148</name>
</gene>
<dbReference type="AlphaFoldDB" id="A0A6L2LM05"/>
<accession>A0A6L2LM05</accession>
<evidence type="ECO:0000313" key="2">
    <source>
        <dbReference type="EMBL" id="GEU62170.1"/>
    </source>
</evidence>
<name>A0A6L2LM05_TANCI</name>
<feature type="compositionally biased region" description="Polar residues" evidence="1">
    <location>
        <begin position="160"/>
        <end position="175"/>
    </location>
</feature>
<organism evidence="2">
    <name type="scientific">Tanacetum cinerariifolium</name>
    <name type="common">Dalmatian daisy</name>
    <name type="synonym">Chrysanthemum cinerariifolium</name>
    <dbReference type="NCBI Taxonomy" id="118510"/>
    <lineage>
        <taxon>Eukaryota</taxon>
        <taxon>Viridiplantae</taxon>
        <taxon>Streptophyta</taxon>
        <taxon>Embryophyta</taxon>
        <taxon>Tracheophyta</taxon>
        <taxon>Spermatophyta</taxon>
        <taxon>Magnoliopsida</taxon>
        <taxon>eudicotyledons</taxon>
        <taxon>Gunneridae</taxon>
        <taxon>Pentapetalae</taxon>
        <taxon>asterids</taxon>
        <taxon>campanulids</taxon>
        <taxon>Asterales</taxon>
        <taxon>Asteraceae</taxon>
        <taxon>Asteroideae</taxon>
        <taxon>Anthemideae</taxon>
        <taxon>Anthemidinae</taxon>
        <taxon>Tanacetum</taxon>
    </lineage>
</organism>
<dbReference type="EMBL" id="BKCJ010004628">
    <property type="protein sequence ID" value="GEU62170.1"/>
    <property type="molecule type" value="Genomic_DNA"/>
</dbReference>
<evidence type="ECO:0000256" key="1">
    <source>
        <dbReference type="SAM" id="MobiDB-lite"/>
    </source>
</evidence>
<feature type="compositionally biased region" description="Low complexity" evidence="1">
    <location>
        <begin position="176"/>
        <end position="185"/>
    </location>
</feature>
<comment type="caution">
    <text evidence="2">The sequence shown here is derived from an EMBL/GenBank/DDBJ whole genome shotgun (WGS) entry which is preliminary data.</text>
</comment>
<feature type="region of interest" description="Disordered" evidence="1">
    <location>
        <begin position="150"/>
        <end position="185"/>
    </location>
</feature>
<protein>
    <recommendedName>
        <fullName evidence="3">No apical meristem-associated C-terminal domain-containing protein</fullName>
    </recommendedName>
</protein>